<evidence type="ECO:0000313" key="2">
    <source>
        <dbReference type="Proteomes" id="UP000192738"/>
    </source>
</evidence>
<dbReference type="InterPro" id="IPR014958">
    <property type="entry name" value="DGC"/>
</dbReference>
<keyword evidence="2" id="KW-1185">Reference proteome</keyword>
<dbReference type="AlphaFoldDB" id="A0A1W1YFB0"/>
<evidence type="ECO:0000313" key="1">
    <source>
        <dbReference type="EMBL" id="SMC34845.1"/>
    </source>
</evidence>
<dbReference type="EMBL" id="FWXI01000001">
    <property type="protein sequence ID" value="SMC34845.1"/>
    <property type="molecule type" value="Genomic_DNA"/>
</dbReference>
<accession>A0A1W1YFB0</accession>
<reference evidence="1 2" key="1">
    <citation type="submission" date="2017-04" db="EMBL/GenBank/DDBJ databases">
        <authorList>
            <person name="Afonso C.L."/>
            <person name="Miller P.J."/>
            <person name="Scott M.A."/>
            <person name="Spackman E."/>
            <person name="Goraichik I."/>
            <person name="Dimitrov K.M."/>
            <person name="Suarez D.L."/>
            <person name="Swayne D.E."/>
        </authorList>
    </citation>
    <scope>NUCLEOTIDE SEQUENCE [LARGE SCALE GENOMIC DNA]</scope>
    <source>
        <strain evidence="1 2">DSM 5090</strain>
    </source>
</reference>
<organism evidence="1 2">
    <name type="scientific">Sporomusa malonica</name>
    <dbReference type="NCBI Taxonomy" id="112901"/>
    <lineage>
        <taxon>Bacteria</taxon>
        <taxon>Bacillati</taxon>
        <taxon>Bacillota</taxon>
        <taxon>Negativicutes</taxon>
        <taxon>Selenomonadales</taxon>
        <taxon>Sporomusaceae</taxon>
        <taxon>Sporomusa</taxon>
    </lineage>
</organism>
<gene>
    <name evidence="1" type="ORF">SAMN04488500_101291</name>
</gene>
<proteinExistence type="predicted"/>
<dbReference type="Proteomes" id="UP000192738">
    <property type="component" value="Unassembled WGS sequence"/>
</dbReference>
<dbReference type="STRING" id="112901.SAMN04488500_101291"/>
<name>A0A1W1YFB0_9FIRM</name>
<sequence length="176" mass="19197">MSNGCGELTGGRRICAEGARYVEKVLRGSPKTAIMACEGGCIKGEIARVAANILAYQSERDASVRICLGDAVTGDSGFVDLVKKAPETIVIEGCFLHCGTQIMKTRIPDFNPTIVEAIRLYSFDRDKYFEIFDMPRAEIDQYAQKVADHVQQTKFQGNDINVSTLAPSCCSCSPCK</sequence>
<dbReference type="RefSeq" id="WP_084573803.1">
    <property type="nucleotide sequence ID" value="NZ_CP155572.1"/>
</dbReference>
<protein>
    <submittedName>
        <fullName evidence="1">DGC domain-containing protein</fullName>
    </submittedName>
</protein>
<dbReference type="Pfam" id="PF08859">
    <property type="entry name" value="DGC"/>
    <property type="match status" value="1"/>
</dbReference>
<dbReference type="OrthoDB" id="2111735at2"/>